<protein>
    <recommendedName>
        <fullName evidence="4">BPTI/Kunitz inhibitor domain-containing protein</fullName>
    </recommendedName>
</protein>
<dbReference type="PROSITE" id="PS00280">
    <property type="entry name" value="BPTI_KUNITZ_1"/>
    <property type="match status" value="2"/>
</dbReference>
<dbReference type="AlphaFoldDB" id="A0A3P8DIZ5"/>
<gene>
    <name evidence="5" type="ORF">HPBE_LOCUS22642</name>
</gene>
<dbReference type="EMBL" id="UZAH01034206">
    <property type="protein sequence ID" value="VDP33868.1"/>
    <property type="molecule type" value="Genomic_DNA"/>
</dbReference>
<dbReference type="GO" id="GO:0004867">
    <property type="term" value="F:serine-type endopeptidase inhibitor activity"/>
    <property type="evidence" value="ECO:0007669"/>
    <property type="project" value="UniProtKB-KW"/>
</dbReference>
<dbReference type="InterPro" id="IPR050098">
    <property type="entry name" value="TFPI/VKTCI-like"/>
</dbReference>
<keyword evidence="2" id="KW-0722">Serine protease inhibitor</keyword>
<dbReference type="FunFam" id="4.10.410.10:FF:000020">
    <property type="entry name" value="Collagen, type VI, alpha 3"/>
    <property type="match status" value="2"/>
</dbReference>
<keyword evidence="1" id="KW-0646">Protease inhibitor</keyword>
<dbReference type="InterPro" id="IPR036880">
    <property type="entry name" value="Kunitz_BPTI_sf"/>
</dbReference>
<evidence type="ECO:0000256" key="1">
    <source>
        <dbReference type="ARBA" id="ARBA00022690"/>
    </source>
</evidence>
<dbReference type="SUPFAM" id="SSF57362">
    <property type="entry name" value="BPTI-like"/>
    <property type="match status" value="2"/>
</dbReference>
<evidence type="ECO:0000256" key="3">
    <source>
        <dbReference type="ARBA" id="ARBA00023157"/>
    </source>
</evidence>
<name>A0A3P8DIZ5_HELPZ</name>
<dbReference type="PANTHER" id="PTHR10083">
    <property type="entry name" value="KUNITZ-TYPE PROTEASE INHIBITOR-RELATED"/>
    <property type="match status" value="1"/>
</dbReference>
<dbReference type="Pfam" id="PF00014">
    <property type="entry name" value="Kunitz_BPTI"/>
    <property type="match status" value="2"/>
</dbReference>
<accession>A0A3P8DIZ5</accession>
<organism evidence="5">
    <name type="scientific">Heligmosomoides polygyrus</name>
    <name type="common">Parasitic roundworm</name>
    <dbReference type="NCBI Taxonomy" id="6339"/>
    <lineage>
        <taxon>Eukaryota</taxon>
        <taxon>Metazoa</taxon>
        <taxon>Ecdysozoa</taxon>
        <taxon>Nematoda</taxon>
        <taxon>Chromadorea</taxon>
        <taxon>Rhabditida</taxon>
        <taxon>Rhabditina</taxon>
        <taxon>Rhabditomorpha</taxon>
        <taxon>Strongyloidea</taxon>
        <taxon>Heligmosomidae</taxon>
        <taxon>Heligmosomoides</taxon>
    </lineage>
</organism>
<dbReference type="PRINTS" id="PR00759">
    <property type="entry name" value="BASICPTASE"/>
</dbReference>
<evidence type="ECO:0000256" key="2">
    <source>
        <dbReference type="ARBA" id="ARBA00022900"/>
    </source>
</evidence>
<evidence type="ECO:0000313" key="5">
    <source>
        <dbReference type="EMBL" id="VDP33868.1"/>
    </source>
</evidence>
<dbReference type="CDD" id="cd00109">
    <property type="entry name" value="Kunitz-type"/>
    <property type="match status" value="2"/>
</dbReference>
<reference evidence="5" key="1">
    <citation type="submission" date="2018-11" db="EMBL/GenBank/DDBJ databases">
        <authorList>
            <consortium name="Pathogen Informatics"/>
        </authorList>
    </citation>
    <scope>NUCLEOTIDE SEQUENCE [LARGE SCALE GENOMIC DNA]</scope>
</reference>
<feature type="domain" description="BPTI/Kunitz inhibitor" evidence="4">
    <location>
        <begin position="29"/>
        <end position="79"/>
    </location>
</feature>
<dbReference type="OrthoDB" id="4473401at2759"/>
<dbReference type="InterPro" id="IPR002223">
    <property type="entry name" value="Kunitz_BPTI"/>
</dbReference>
<dbReference type="PANTHER" id="PTHR10083:SF328">
    <property type="entry name" value="TISSUE FACTOR PATHWAY INHIBITOR"/>
    <property type="match status" value="1"/>
</dbReference>
<dbReference type="InterPro" id="IPR020901">
    <property type="entry name" value="Prtase_inh_Kunz-CS"/>
</dbReference>
<dbReference type="Gene3D" id="4.10.410.10">
    <property type="entry name" value="Pancreatic trypsin inhibitor Kunitz domain"/>
    <property type="match status" value="2"/>
</dbReference>
<dbReference type="PROSITE" id="PS50279">
    <property type="entry name" value="BPTI_KUNITZ_2"/>
    <property type="match status" value="2"/>
</dbReference>
<dbReference type="GO" id="GO:0005615">
    <property type="term" value="C:extracellular space"/>
    <property type="evidence" value="ECO:0007669"/>
    <property type="project" value="TreeGrafter"/>
</dbReference>
<sequence length="168" mass="18767">MSLHEELPSCPYHCLHRFPRLVSASKNVCQQKMESGPCLALIKRYGYSVSLNKCVEFTYGGCMGNDNNFKTLQECEKKCLASKVYGKPVVQPVELPVADAAAVASGDICQMKLETGPCRGYIKRFGYDAKKGKCVKFIYGGCGGNENNFESRNQCKRRCKVQRSRSQK</sequence>
<evidence type="ECO:0000259" key="4">
    <source>
        <dbReference type="PROSITE" id="PS50279"/>
    </source>
</evidence>
<feature type="domain" description="BPTI/Kunitz inhibitor" evidence="4">
    <location>
        <begin position="109"/>
        <end position="159"/>
    </location>
</feature>
<proteinExistence type="predicted"/>
<keyword evidence="3" id="KW-1015">Disulfide bond</keyword>
<dbReference type="SMART" id="SM00131">
    <property type="entry name" value="KU"/>
    <property type="match status" value="2"/>
</dbReference>